<sequence>MAKKTRILILKTLVACTFLVFALFPIILFISSSLKKETEVFDYRIIPQHITLDAFKEVFESLDVLTGIGNSLFVAVMVTVLALIIHSMAAFAFARLRFPGKRALFMWVLSTMMIPFPVIIIPLFFIIKGMGLVNSLWGMILPMVPHAYGVFLFRQYFIEMPDALYDSARIDGCTIFQIFRKIYVPLAKPMFITLGVSFFVTNWNSYLWPTIVAQDQSKYTIQIQIATLMGSLRISWNLILAASVVAVIPTVIIFIFLQRYYLEGIKMTGIKD</sequence>
<comment type="subcellular location">
    <subcellularLocation>
        <location evidence="1 7">Cell membrane</location>
        <topology evidence="1 7">Multi-pass membrane protein</topology>
    </subcellularLocation>
</comment>
<keyword evidence="2 7" id="KW-0813">Transport</keyword>
<feature type="transmembrane region" description="Helical" evidence="7">
    <location>
        <begin position="72"/>
        <end position="93"/>
    </location>
</feature>
<evidence type="ECO:0000256" key="4">
    <source>
        <dbReference type="ARBA" id="ARBA00022692"/>
    </source>
</evidence>
<keyword evidence="4 7" id="KW-0812">Transmembrane</keyword>
<evidence type="ECO:0000313" key="9">
    <source>
        <dbReference type="EMBL" id="CUP13046.1"/>
    </source>
</evidence>
<evidence type="ECO:0000256" key="6">
    <source>
        <dbReference type="ARBA" id="ARBA00023136"/>
    </source>
</evidence>
<dbReference type="OrthoDB" id="9787837at2"/>
<dbReference type="RefSeq" id="WP_050640630.1">
    <property type="nucleotide sequence ID" value="NZ_CABKUE010000008.1"/>
</dbReference>
<dbReference type="InterPro" id="IPR035906">
    <property type="entry name" value="MetI-like_sf"/>
</dbReference>
<feature type="transmembrane region" description="Helical" evidence="7">
    <location>
        <begin position="234"/>
        <end position="257"/>
    </location>
</feature>
<dbReference type="AlphaFoldDB" id="A0A174KRI0"/>
<dbReference type="Gene3D" id="1.10.3720.10">
    <property type="entry name" value="MetI-like"/>
    <property type="match status" value="1"/>
</dbReference>
<evidence type="ECO:0000256" key="7">
    <source>
        <dbReference type="RuleBase" id="RU363032"/>
    </source>
</evidence>
<dbReference type="GO" id="GO:0055085">
    <property type="term" value="P:transmembrane transport"/>
    <property type="evidence" value="ECO:0007669"/>
    <property type="project" value="InterPro"/>
</dbReference>
<keyword evidence="5 7" id="KW-1133">Transmembrane helix</keyword>
<reference evidence="9 10" key="1">
    <citation type="submission" date="2015-09" db="EMBL/GenBank/DDBJ databases">
        <authorList>
            <consortium name="Pathogen Informatics"/>
        </authorList>
    </citation>
    <scope>NUCLEOTIDE SEQUENCE [LARGE SCALE GENOMIC DNA]</scope>
    <source>
        <strain evidence="9 10">2789STDY5834876</strain>
    </source>
</reference>
<dbReference type="CDD" id="cd06261">
    <property type="entry name" value="TM_PBP2"/>
    <property type="match status" value="1"/>
</dbReference>
<dbReference type="PROSITE" id="PS50928">
    <property type="entry name" value="ABC_TM1"/>
    <property type="match status" value="1"/>
</dbReference>
<dbReference type="Pfam" id="PF00528">
    <property type="entry name" value="BPD_transp_1"/>
    <property type="match status" value="1"/>
</dbReference>
<dbReference type="EMBL" id="CYZU01000059">
    <property type="protein sequence ID" value="CUP13046.1"/>
    <property type="molecule type" value="Genomic_DNA"/>
</dbReference>
<protein>
    <submittedName>
        <fullName evidence="9">Inner membrane ABC transporter permease protein ycjP</fullName>
    </submittedName>
</protein>
<dbReference type="SUPFAM" id="SSF161098">
    <property type="entry name" value="MetI-like"/>
    <property type="match status" value="1"/>
</dbReference>
<keyword evidence="3" id="KW-1003">Cell membrane</keyword>
<feature type="transmembrane region" description="Helical" evidence="7">
    <location>
        <begin position="12"/>
        <end position="34"/>
    </location>
</feature>
<dbReference type="InterPro" id="IPR000515">
    <property type="entry name" value="MetI-like"/>
</dbReference>
<dbReference type="PANTHER" id="PTHR43744">
    <property type="entry name" value="ABC TRANSPORTER PERMEASE PROTEIN MG189-RELATED-RELATED"/>
    <property type="match status" value="1"/>
</dbReference>
<feature type="domain" description="ABC transmembrane type-1" evidence="8">
    <location>
        <begin position="68"/>
        <end position="257"/>
    </location>
</feature>
<evidence type="ECO:0000256" key="3">
    <source>
        <dbReference type="ARBA" id="ARBA00022475"/>
    </source>
</evidence>
<evidence type="ECO:0000313" key="10">
    <source>
        <dbReference type="Proteomes" id="UP000095544"/>
    </source>
</evidence>
<feature type="transmembrane region" description="Helical" evidence="7">
    <location>
        <begin position="105"/>
        <end position="127"/>
    </location>
</feature>
<name>A0A174KRI0_9FIRM</name>
<dbReference type="GO" id="GO:0005886">
    <property type="term" value="C:plasma membrane"/>
    <property type="evidence" value="ECO:0007669"/>
    <property type="project" value="UniProtKB-SubCell"/>
</dbReference>
<gene>
    <name evidence="9" type="primary">ycjP_34</name>
    <name evidence="9" type="ORF">ERS852491_04348</name>
</gene>
<keyword evidence="6 7" id="KW-0472">Membrane</keyword>
<accession>A0A174KRI0</accession>
<dbReference type="Proteomes" id="UP000095544">
    <property type="component" value="Unassembled WGS sequence"/>
</dbReference>
<dbReference type="PANTHER" id="PTHR43744:SF8">
    <property type="entry name" value="SN-GLYCEROL-3-PHOSPHATE TRANSPORT SYSTEM PERMEASE PROTEIN UGPE"/>
    <property type="match status" value="1"/>
</dbReference>
<feature type="transmembrane region" description="Helical" evidence="7">
    <location>
        <begin position="139"/>
        <end position="157"/>
    </location>
</feature>
<evidence type="ECO:0000259" key="8">
    <source>
        <dbReference type="PROSITE" id="PS50928"/>
    </source>
</evidence>
<proteinExistence type="inferred from homology"/>
<organism evidence="9 10">
    <name type="scientific">Faecalicatena contorta</name>
    <dbReference type="NCBI Taxonomy" id="39482"/>
    <lineage>
        <taxon>Bacteria</taxon>
        <taxon>Bacillati</taxon>
        <taxon>Bacillota</taxon>
        <taxon>Clostridia</taxon>
        <taxon>Lachnospirales</taxon>
        <taxon>Lachnospiraceae</taxon>
        <taxon>Faecalicatena</taxon>
    </lineage>
</organism>
<evidence type="ECO:0000256" key="1">
    <source>
        <dbReference type="ARBA" id="ARBA00004651"/>
    </source>
</evidence>
<comment type="similarity">
    <text evidence="7">Belongs to the binding-protein-dependent transport system permease family.</text>
</comment>
<dbReference type="STRING" id="39482.ERS852491_04348"/>
<evidence type="ECO:0000256" key="2">
    <source>
        <dbReference type="ARBA" id="ARBA00022448"/>
    </source>
</evidence>
<evidence type="ECO:0000256" key="5">
    <source>
        <dbReference type="ARBA" id="ARBA00022989"/>
    </source>
</evidence>